<feature type="domain" description="ABC3 transporter permease C-terminal" evidence="8">
    <location>
        <begin position="689"/>
        <end position="808"/>
    </location>
</feature>
<evidence type="ECO:0008006" key="12">
    <source>
        <dbReference type="Google" id="ProtNLM"/>
    </source>
</evidence>
<name>F5XQW5_MICPN</name>
<feature type="transmembrane region" description="Helical" evidence="7">
    <location>
        <begin position="248"/>
        <end position="274"/>
    </location>
</feature>
<dbReference type="EMBL" id="AP012204">
    <property type="protein sequence ID" value="BAK36987.1"/>
    <property type="molecule type" value="Genomic_DNA"/>
</dbReference>
<accession>F5XQW5</accession>
<comment type="similarity">
    <text evidence="6">Belongs to the ABC-4 integral membrane protein family.</text>
</comment>
<dbReference type="GO" id="GO:0005886">
    <property type="term" value="C:plasma membrane"/>
    <property type="evidence" value="ECO:0007669"/>
    <property type="project" value="UniProtKB-SubCell"/>
</dbReference>
<dbReference type="KEGG" id="mph:MLP_39730"/>
<reference evidence="10 11" key="1">
    <citation type="submission" date="2011-05" db="EMBL/GenBank/DDBJ databases">
        <title>Whole genome sequence of Microlunatus phosphovorus NM-1.</title>
        <authorList>
            <person name="Hosoyama A."/>
            <person name="Sasaki K."/>
            <person name="Harada T."/>
            <person name="Igarashi R."/>
            <person name="Kawakoshi A."/>
            <person name="Sasagawa M."/>
            <person name="Fukada J."/>
            <person name="Nakamura S."/>
            <person name="Katano Y."/>
            <person name="Hanada S."/>
            <person name="Kamagata Y."/>
            <person name="Nakamura N."/>
            <person name="Yamazaki S."/>
            <person name="Fujita N."/>
        </authorList>
    </citation>
    <scope>NUCLEOTIDE SEQUENCE [LARGE SCALE GENOMIC DNA]</scope>
    <source>
        <strain evidence="11">ATCC 700054 / DSM 10555 / JCM 9379 / NBRC 101784 / NCIMB 13414 / VKM Ac-1990 / NM-1</strain>
    </source>
</reference>
<evidence type="ECO:0000256" key="7">
    <source>
        <dbReference type="SAM" id="Phobius"/>
    </source>
</evidence>
<evidence type="ECO:0000313" key="10">
    <source>
        <dbReference type="EMBL" id="BAK36987.1"/>
    </source>
</evidence>
<comment type="subcellular location">
    <subcellularLocation>
        <location evidence="1">Cell membrane</location>
        <topology evidence="1">Multi-pass membrane protein</topology>
    </subcellularLocation>
</comment>
<evidence type="ECO:0000256" key="5">
    <source>
        <dbReference type="ARBA" id="ARBA00023136"/>
    </source>
</evidence>
<evidence type="ECO:0000256" key="1">
    <source>
        <dbReference type="ARBA" id="ARBA00004651"/>
    </source>
</evidence>
<dbReference type="InterPro" id="IPR025857">
    <property type="entry name" value="MacB_PCD"/>
</dbReference>
<keyword evidence="4 7" id="KW-1133">Transmembrane helix</keyword>
<feature type="transmembrane region" description="Helical" evidence="7">
    <location>
        <begin position="389"/>
        <end position="408"/>
    </location>
</feature>
<proteinExistence type="inferred from homology"/>
<feature type="domain" description="MacB-like periplasmic core" evidence="9">
    <location>
        <begin position="22"/>
        <end position="216"/>
    </location>
</feature>
<dbReference type="InterPro" id="IPR003838">
    <property type="entry name" value="ABC3_permease_C"/>
</dbReference>
<dbReference type="GO" id="GO:0022857">
    <property type="term" value="F:transmembrane transporter activity"/>
    <property type="evidence" value="ECO:0007669"/>
    <property type="project" value="TreeGrafter"/>
</dbReference>
<keyword evidence="3 7" id="KW-0812">Transmembrane</keyword>
<keyword evidence="2" id="KW-1003">Cell membrane</keyword>
<dbReference type="PANTHER" id="PTHR30572:SF4">
    <property type="entry name" value="ABC TRANSPORTER PERMEASE YTRF"/>
    <property type="match status" value="1"/>
</dbReference>
<feature type="transmembrane region" description="Helical" evidence="7">
    <location>
        <begin position="682"/>
        <end position="710"/>
    </location>
</feature>
<feature type="transmembrane region" description="Helical" evidence="7">
    <location>
        <begin position="414"/>
        <end position="437"/>
    </location>
</feature>
<dbReference type="Proteomes" id="UP000007947">
    <property type="component" value="Chromosome"/>
</dbReference>
<feature type="transmembrane region" description="Helical" evidence="7">
    <location>
        <begin position="731"/>
        <end position="758"/>
    </location>
</feature>
<evidence type="ECO:0000256" key="2">
    <source>
        <dbReference type="ARBA" id="ARBA00022475"/>
    </source>
</evidence>
<feature type="domain" description="ABC3 transporter permease C-terminal" evidence="8">
    <location>
        <begin position="252"/>
        <end position="364"/>
    </location>
</feature>
<dbReference type="InterPro" id="IPR050250">
    <property type="entry name" value="Macrolide_Exporter_MacB"/>
</dbReference>
<evidence type="ECO:0000256" key="6">
    <source>
        <dbReference type="ARBA" id="ARBA00038076"/>
    </source>
</evidence>
<evidence type="ECO:0000256" key="3">
    <source>
        <dbReference type="ARBA" id="ARBA00022692"/>
    </source>
</evidence>
<dbReference type="STRING" id="1032480.MLP_39730"/>
<protein>
    <recommendedName>
        <fullName evidence="12">ABC transporter permease protein</fullName>
    </recommendedName>
</protein>
<sequence>MPEMLRVTLSEVRAHPTRLLGIVLAVALSVGFVVASLVFVDTEAAAIRRAVSAQTAGSSVVVLPTTERDLTPTIAKTTGVEHVEASRNTALEATLGGRNTLLMVTTLPGDARLRWMTLHDGSWPRIADEIIIGRQTAERAKAVVGDTIGVRGIGGAGEDRQLRLTGLIDESASLFASMQSTAFAPASSPILADGGVEYLVIARPGVDPPTLASTLRTQLPADTDVVTSADLAQQRLEMVTGGVDVIRYLLLTFGSIAALVGSMIIANIFAIVVAQRRRQIGLLRAVGATRAQVRRNLLLEAAGAGVLGALLGALIGIGVAAVGAAATGSLSSGLEVRIGLVLLTGLAGVVITVLSALAPARRAMVVTPLDALRPVSEPGAARRAGRIRAVVGGALGLGGVAAIAAGLIRGGSGTLVLCIAGSALAAAAIIALAPLFLPPLLRGLARLLQRSRPTVRLASANLVRNPSRSAAVCTALMLGVGLIVTLQVGAASIKSSTEASLHHEFPVDVIVRSQSGALPNSVPREVRELPGIRAAITVPSAETQVGNGTVRLDGLGPDAGSVVAGGLDVLDDNTALVHPFTLEMIRKNPGDRVEIRIGGRSHSFVLRASDVADAGALAITSDALHKLAPDAPITAVWATAQPDADPAALMDDVRTIADRQTGLEVSGSLLDVAAISKVLDQLLAISTALTAVAVVIAVVGLGNALALSVIERSHESALLRALGLQRRQLRSMLAAEAILLALIGAAVGVLAGIGFGMVGTAAMAGEAGFAVTRFAISIPQTVIVLGAAVVAGAVASVLPGRRAARAHPVEALAQA</sequence>
<dbReference type="AlphaFoldDB" id="F5XQW5"/>
<evidence type="ECO:0000259" key="8">
    <source>
        <dbReference type="Pfam" id="PF02687"/>
    </source>
</evidence>
<feature type="transmembrane region" description="Helical" evidence="7">
    <location>
        <begin position="338"/>
        <end position="358"/>
    </location>
</feature>
<keyword evidence="11" id="KW-1185">Reference proteome</keyword>
<feature type="transmembrane region" description="Helical" evidence="7">
    <location>
        <begin position="20"/>
        <end position="40"/>
    </location>
</feature>
<evidence type="ECO:0000256" key="4">
    <source>
        <dbReference type="ARBA" id="ARBA00022989"/>
    </source>
</evidence>
<dbReference type="eggNOG" id="COG0577">
    <property type="taxonomic scope" value="Bacteria"/>
</dbReference>
<evidence type="ECO:0000259" key="9">
    <source>
        <dbReference type="Pfam" id="PF12704"/>
    </source>
</evidence>
<keyword evidence="5 7" id="KW-0472">Membrane</keyword>
<evidence type="ECO:0000313" key="11">
    <source>
        <dbReference type="Proteomes" id="UP000007947"/>
    </source>
</evidence>
<feature type="transmembrane region" description="Helical" evidence="7">
    <location>
        <begin position="297"/>
        <end position="326"/>
    </location>
</feature>
<dbReference type="OrthoDB" id="9780560at2"/>
<feature type="transmembrane region" description="Helical" evidence="7">
    <location>
        <begin position="778"/>
        <end position="798"/>
    </location>
</feature>
<dbReference type="Pfam" id="PF12704">
    <property type="entry name" value="MacB_PCD"/>
    <property type="match status" value="1"/>
</dbReference>
<organism evidence="10 11">
    <name type="scientific">Microlunatus phosphovorus (strain ATCC 700054 / DSM 10555 / JCM 9379 / NBRC 101784 / NCIMB 13414 / VKM Ac-1990 / NM-1)</name>
    <dbReference type="NCBI Taxonomy" id="1032480"/>
    <lineage>
        <taxon>Bacteria</taxon>
        <taxon>Bacillati</taxon>
        <taxon>Actinomycetota</taxon>
        <taxon>Actinomycetes</taxon>
        <taxon>Propionibacteriales</taxon>
        <taxon>Propionibacteriaceae</taxon>
        <taxon>Microlunatus</taxon>
    </lineage>
</organism>
<gene>
    <name evidence="10" type="ordered locus">MLP_39730</name>
</gene>
<feature type="transmembrane region" description="Helical" evidence="7">
    <location>
        <begin position="470"/>
        <end position="490"/>
    </location>
</feature>
<dbReference type="Pfam" id="PF02687">
    <property type="entry name" value="FtsX"/>
    <property type="match status" value="2"/>
</dbReference>
<dbReference type="PANTHER" id="PTHR30572">
    <property type="entry name" value="MEMBRANE COMPONENT OF TRANSPORTER-RELATED"/>
    <property type="match status" value="1"/>
</dbReference>
<dbReference type="HOGENOM" id="CLU_012341_1_0_11"/>